<evidence type="ECO:0000313" key="1">
    <source>
        <dbReference type="EMBL" id="CAG8520505.1"/>
    </source>
</evidence>
<proteinExistence type="predicted"/>
<keyword evidence="2" id="KW-1185">Reference proteome</keyword>
<gene>
    <name evidence="1" type="ORF">ACOLOM_LOCUS3631</name>
</gene>
<name>A0ACA9LAX6_9GLOM</name>
<sequence>MMKENNMLKVARKNICKIKNHYRKRIYTKQARLPSPVISLQNFLNNLRN</sequence>
<evidence type="ECO:0000313" key="2">
    <source>
        <dbReference type="Proteomes" id="UP000789525"/>
    </source>
</evidence>
<accession>A0ACA9LAX6</accession>
<organism evidence="1 2">
    <name type="scientific">Acaulospora colombiana</name>
    <dbReference type="NCBI Taxonomy" id="27376"/>
    <lineage>
        <taxon>Eukaryota</taxon>
        <taxon>Fungi</taxon>
        <taxon>Fungi incertae sedis</taxon>
        <taxon>Mucoromycota</taxon>
        <taxon>Glomeromycotina</taxon>
        <taxon>Glomeromycetes</taxon>
        <taxon>Diversisporales</taxon>
        <taxon>Acaulosporaceae</taxon>
        <taxon>Acaulospora</taxon>
    </lineage>
</organism>
<protein>
    <submittedName>
        <fullName evidence="1">3376_t:CDS:1</fullName>
    </submittedName>
</protein>
<reference evidence="1" key="1">
    <citation type="submission" date="2021-06" db="EMBL/GenBank/DDBJ databases">
        <authorList>
            <person name="Kallberg Y."/>
            <person name="Tangrot J."/>
            <person name="Rosling A."/>
        </authorList>
    </citation>
    <scope>NUCLEOTIDE SEQUENCE</scope>
    <source>
        <strain evidence="1">CL356</strain>
    </source>
</reference>
<comment type="caution">
    <text evidence="1">The sequence shown here is derived from an EMBL/GenBank/DDBJ whole genome shotgun (WGS) entry which is preliminary data.</text>
</comment>
<dbReference type="Proteomes" id="UP000789525">
    <property type="component" value="Unassembled WGS sequence"/>
</dbReference>
<dbReference type="EMBL" id="CAJVPT010005466">
    <property type="protein sequence ID" value="CAG8520505.1"/>
    <property type="molecule type" value="Genomic_DNA"/>
</dbReference>